<organism evidence="10 11">
    <name type="scientific">Pseudomonas jessenii</name>
    <dbReference type="NCBI Taxonomy" id="77298"/>
    <lineage>
        <taxon>Bacteria</taxon>
        <taxon>Pseudomonadati</taxon>
        <taxon>Pseudomonadota</taxon>
        <taxon>Gammaproteobacteria</taxon>
        <taxon>Pseudomonadales</taxon>
        <taxon>Pseudomonadaceae</taxon>
        <taxon>Pseudomonas</taxon>
    </lineage>
</organism>
<comment type="caution">
    <text evidence="10">The sequence shown here is derived from an EMBL/GenBank/DDBJ whole genome shotgun (WGS) entry which is preliminary data.</text>
</comment>
<keyword evidence="7" id="KW-1133">Transmembrane helix</keyword>
<evidence type="ECO:0000259" key="9">
    <source>
        <dbReference type="Pfam" id="PF11356"/>
    </source>
</evidence>
<reference evidence="10 11" key="1">
    <citation type="journal article" date="2018" name="Appl. Microbiol. Biotechnol.">
        <title>Characterization of the caprolactam degradation pathway in Pseudomonas jessenii using mass spectrometry-based proteomics.</title>
        <authorList>
            <person name="Otzen M."/>
            <person name="Palacio C."/>
            <person name="Janssen D.B."/>
        </authorList>
    </citation>
    <scope>NUCLEOTIDE SEQUENCE [LARGE SCALE GENOMIC DNA]</scope>
    <source>
        <strain evidence="10 11">GO3</strain>
    </source>
</reference>
<proteinExistence type="predicted"/>
<keyword evidence="3" id="KW-1003">Cell membrane</keyword>
<evidence type="ECO:0000313" key="10">
    <source>
        <dbReference type="EMBL" id="PYY68812.1"/>
    </source>
</evidence>
<protein>
    <recommendedName>
        <fullName evidence="9">Type II secretion system protein GspC N-terminal domain-containing protein</fullName>
    </recommendedName>
</protein>
<dbReference type="Gene3D" id="2.30.30.830">
    <property type="match status" value="1"/>
</dbReference>
<dbReference type="GO" id="GO:0015031">
    <property type="term" value="P:protein transport"/>
    <property type="evidence" value="ECO:0007669"/>
    <property type="project" value="UniProtKB-KW"/>
</dbReference>
<evidence type="ECO:0000256" key="5">
    <source>
        <dbReference type="ARBA" id="ARBA00022692"/>
    </source>
</evidence>
<evidence type="ECO:0000256" key="4">
    <source>
        <dbReference type="ARBA" id="ARBA00022519"/>
    </source>
</evidence>
<comment type="subcellular location">
    <subcellularLocation>
        <location evidence="1">Cell inner membrane</location>
    </subcellularLocation>
</comment>
<evidence type="ECO:0000256" key="2">
    <source>
        <dbReference type="ARBA" id="ARBA00022448"/>
    </source>
</evidence>
<keyword evidence="6" id="KW-0653">Protein transport</keyword>
<keyword evidence="5" id="KW-0812">Transmembrane</keyword>
<evidence type="ECO:0000256" key="8">
    <source>
        <dbReference type="ARBA" id="ARBA00023136"/>
    </source>
</evidence>
<feature type="domain" description="Type II secretion system protein GspC N-terminal" evidence="9">
    <location>
        <begin position="74"/>
        <end position="143"/>
    </location>
</feature>
<dbReference type="OrthoDB" id="6897895at2"/>
<dbReference type="Pfam" id="PF11356">
    <property type="entry name" value="T2SSC"/>
    <property type="match status" value="1"/>
</dbReference>
<gene>
    <name evidence="10" type="ORF">CRX42_19740</name>
</gene>
<dbReference type="InterPro" id="IPR024961">
    <property type="entry name" value="T2SS_GspC_N"/>
</dbReference>
<dbReference type="GO" id="GO:0005886">
    <property type="term" value="C:plasma membrane"/>
    <property type="evidence" value="ECO:0007669"/>
    <property type="project" value="UniProtKB-SubCell"/>
</dbReference>
<sequence length="178" mass="19310">MKVPSFSGQRFRACLISACWLVLPVGGAVFLAWQERDFREQMASPSPDFATQLTVPTREPLETASIAIVFGLTTQAVPRPSAEPLTLQASFVSSGLSKALLANAQGARLYQVGERLPGGSVLRRIETHQVALWNKGREELLTLVPPGARFLKGLESAVDSQPVSTTTRFLRPLPGQPE</sequence>
<evidence type="ECO:0000256" key="6">
    <source>
        <dbReference type="ARBA" id="ARBA00022927"/>
    </source>
</evidence>
<dbReference type="Proteomes" id="UP000247437">
    <property type="component" value="Unassembled WGS sequence"/>
</dbReference>
<keyword evidence="8" id="KW-0472">Membrane</keyword>
<evidence type="ECO:0000256" key="3">
    <source>
        <dbReference type="ARBA" id="ARBA00022475"/>
    </source>
</evidence>
<evidence type="ECO:0000313" key="11">
    <source>
        <dbReference type="Proteomes" id="UP000247437"/>
    </source>
</evidence>
<evidence type="ECO:0000256" key="7">
    <source>
        <dbReference type="ARBA" id="ARBA00022989"/>
    </source>
</evidence>
<keyword evidence="4" id="KW-0997">Cell inner membrane</keyword>
<accession>A0A2W0EM95</accession>
<name>A0A2W0EM95_PSEJE</name>
<dbReference type="EMBL" id="PDLL01000263">
    <property type="protein sequence ID" value="PYY68812.1"/>
    <property type="molecule type" value="Genomic_DNA"/>
</dbReference>
<keyword evidence="2" id="KW-0813">Transport</keyword>
<evidence type="ECO:0000256" key="1">
    <source>
        <dbReference type="ARBA" id="ARBA00004533"/>
    </source>
</evidence>
<dbReference type="AlphaFoldDB" id="A0A2W0EM95"/>